<evidence type="ECO:0000313" key="3">
    <source>
        <dbReference type="EMBL" id="KAK5165171.1"/>
    </source>
</evidence>
<reference evidence="3 4" key="1">
    <citation type="submission" date="2023-08" db="EMBL/GenBank/DDBJ databases">
        <title>Black Yeasts Isolated from many extreme environments.</title>
        <authorList>
            <person name="Coleine C."/>
            <person name="Stajich J.E."/>
            <person name="Selbmann L."/>
        </authorList>
    </citation>
    <scope>NUCLEOTIDE SEQUENCE [LARGE SCALE GENOMIC DNA]</scope>
    <source>
        <strain evidence="3 4">CCFEE 5935</strain>
    </source>
</reference>
<keyword evidence="2" id="KW-0472">Membrane</keyword>
<dbReference type="Pfam" id="PF11374">
    <property type="entry name" value="DUF3176"/>
    <property type="match status" value="1"/>
</dbReference>
<accession>A0AAV9NYK5</accession>
<dbReference type="Proteomes" id="UP001337655">
    <property type="component" value="Unassembled WGS sequence"/>
</dbReference>
<keyword evidence="4" id="KW-1185">Reference proteome</keyword>
<keyword evidence="2" id="KW-1133">Transmembrane helix</keyword>
<sequence length="597" mass="64581">MTLDHDFAPSQDAHAPTTSSTHGDFSEQDSRLTTDSDATQLGTRPQDGPDPVPPANSDHPTPSTPFSAPEVPSRMPVNTTALTKCANGKVTVFPNLDTPSSTSPSGRWQHTQPRRWRTTLLRAGPLSGIAAMLLAIASIVASLGMLIASDGASVSSWAVEPSIYLAIGTAVANLSMRYACITGIAIAWWLRARKGTATIEKHYLATSSADLFPLLIVGSTLQKLHYDWRSGTTVVGAITAGKHLGLLGLATIFSTVVVIDGPLLQRSSLVVSTPFEKDSPLLLHVSMAQEVPRLYTGLWARSNQTAYGYPYNWQFNESMPGGNNSDVSNDKWAASDPTFDEAVSRPFYGDEPIGRVVTGCKDTCKAAMRAPALAIGPCTTRAIPVNYIHAMASPEDMLYTASPLDQNAFVVASSLVVEHQENEVINLFTGFGDTTNCVGTFTYTSCYLRSTIGEYNIAIAGAEFTIENPASPRIVALANNTLTNYTPDYRARVQRSTLGGVVNIVNADWRSRYTAYRASGKIQWSSSLAPVNLRYMIGNTRCPSFKDSFEDVLAALNTAMVYTGAAAAQMEPYYLHGHDGPWHCGANEYHGYRLQDW</sequence>
<feature type="transmembrane region" description="Helical" evidence="2">
    <location>
        <begin position="234"/>
        <end position="259"/>
    </location>
</feature>
<feature type="region of interest" description="Disordered" evidence="1">
    <location>
        <begin position="1"/>
        <end position="74"/>
    </location>
</feature>
<dbReference type="GeneID" id="89930601"/>
<keyword evidence="2" id="KW-0812">Transmembrane</keyword>
<dbReference type="InterPro" id="IPR021514">
    <property type="entry name" value="DUF3176"/>
</dbReference>
<dbReference type="PANTHER" id="PTHR37576:SF2">
    <property type="entry name" value="DEFECT AT LOW TEMPERATURE PROTEIN 1"/>
    <property type="match status" value="1"/>
</dbReference>
<feature type="transmembrane region" description="Helical" evidence="2">
    <location>
        <begin position="123"/>
        <end position="148"/>
    </location>
</feature>
<dbReference type="PANTHER" id="PTHR37576">
    <property type="entry name" value="DEFECT AT LOW TEMPERATURE PROTEIN 1"/>
    <property type="match status" value="1"/>
</dbReference>
<feature type="region of interest" description="Disordered" evidence="1">
    <location>
        <begin position="93"/>
        <end position="112"/>
    </location>
</feature>
<dbReference type="AlphaFoldDB" id="A0AAV9NYK5"/>
<feature type="compositionally biased region" description="Polar residues" evidence="1">
    <location>
        <begin position="97"/>
        <end position="111"/>
    </location>
</feature>
<name>A0AAV9NYK5_9PEZI</name>
<comment type="caution">
    <text evidence="3">The sequence shown here is derived from an EMBL/GenBank/DDBJ whole genome shotgun (WGS) entry which is preliminary data.</text>
</comment>
<evidence type="ECO:0000256" key="2">
    <source>
        <dbReference type="SAM" id="Phobius"/>
    </source>
</evidence>
<dbReference type="EMBL" id="JAVRRT010000017">
    <property type="protein sequence ID" value="KAK5165171.1"/>
    <property type="molecule type" value="Genomic_DNA"/>
</dbReference>
<feature type="compositionally biased region" description="Basic and acidic residues" evidence="1">
    <location>
        <begin position="24"/>
        <end position="34"/>
    </location>
</feature>
<evidence type="ECO:0000256" key="1">
    <source>
        <dbReference type="SAM" id="MobiDB-lite"/>
    </source>
</evidence>
<feature type="transmembrane region" description="Helical" evidence="2">
    <location>
        <begin position="163"/>
        <end position="190"/>
    </location>
</feature>
<proteinExistence type="predicted"/>
<gene>
    <name evidence="3" type="ORF">LTR77_009269</name>
</gene>
<organism evidence="3 4">
    <name type="scientific">Saxophila tyrrhenica</name>
    <dbReference type="NCBI Taxonomy" id="1690608"/>
    <lineage>
        <taxon>Eukaryota</taxon>
        <taxon>Fungi</taxon>
        <taxon>Dikarya</taxon>
        <taxon>Ascomycota</taxon>
        <taxon>Pezizomycotina</taxon>
        <taxon>Dothideomycetes</taxon>
        <taxon>Dothideomycetidae</taxon>
        <taxon>Mycosphaerellales</taxon>
        <taxon>Extremaceae</taxon>
        <taxon>Saxophila</taxon>
    </lineage>
</organism>
<protein>
    <submittedName>
        <fullName evidence="3">Uncharacterized protein</fullName>
    </submittedName>
</protein>
<dbReference type="RefSeq" id="XP_064655314.1">
    <property type="nucleotide sequence ID" value="XM_064806497.1"/>
</dbReference>
<evidence type="ECO:0000313" key="4">
    <source>
        <dbReference type="Proteomes" id="UP001337655"/>
    </source>
</evidence>